<dbReference type="Proteomes" id="UP000198327">
    <property type="component" value="Unassembled WGS sequence"/>
</dbReference>
<evidence type="ECO:0000313" key="2">
    <source>
        <dbReference type="Proteomes" id="UP000198327"/>
    </source>
</evidence>
<keyword evidence="2" id="KW-1185">Reference proteome</keyword>
<sequence length="165" mass="18060">MSITDDAQQRVQVQELSGALMKLNTADATAASLLTKLFHVVAEEAARTPRFAKALATAFAVAPSEDGPVAKVAETKAPARKRAAPAKKPAREPGVFDPFVVLRDEGEEHLTTKLSELTVDQLRDIIAEQEIDTRRETGRKRKAEVLVEWTVDRVKALANKGSVFR</sequence>
<dbReference type="OrthoDB" id="8451229at2"/>
<dbReference type="RefSeq" id="WP_089247258.1">
    <property type="nucleotide sequence ID" value="NZ_FZOW01000007.1"/>
</dbReference>
<gene>
    <name evidence="1" type="ORF">SAMN05421642_107271</name>
</gene>
<reference evidence="2" key="1">
    <citation type="submission" date="2017-06" db="EMBL/GenBank/DDBJ databases">
        <authorList>
            <person name="Varghese N."/>
            <person name="Submissions S."/>
        </authorList>
    </citation>
    <scope>NUCLEOTIDE SEQUENCE [LARGE SCALE GENOMIC DNA]</scope>
    <source>
        <strain evidence="2">JCM 23211</strain>
    </source>
</reference>
<organism evidence="1 2">
    <name type="scientific">Rhodococcoides kyotonense</name>
    <dbReference type="NCBI Taxonomy" id="398843"/>
    <lineage>
        <taxon>Bacteria</taxon>
        <taxon>Bacillati</taxon>
        <taxon>Actinomycetota</taxon>
        <taxon>Actinomycetes</taxon>
        <taxon>Mycobacteriales</taxon>
        <taxon>Nocardiaceae</taxon>
        <taxon>Rhodococcoides</taxon>
    </lineage>
</organism>
<protein>
    <submittedName>
        <fullName evidence="1">Uncharacterized protein</fullName>
    </submittedName>
</protein>
<accession>A0A239IYT5</accession>
<dbReference type="AlphaFoldDB" id="A0A239IYT5"/>
<evidence type="ECO:0000313" key="1">
    <source>
        <dbReference type="EMBL" id="SNS98153.1"/>
    </source>
</evidence>
<dbReference type="EMBL" id="FZOW01000007">
    <property type="protein sequence ID" value="SNS98153.1"/>
    <property type="molecule type" value="Genomic_DNA"/>
</dbReference>
<proteinExistence type="predicted"/>
<name>A0A239IYT5_9NOCA</name>